<evidence type="ECO:0000313" key="2">
    <source>
        <dbReference type="Proteomes" id="UP000230002"/>
    </source>
</evidence>
<sequence>MLDTVRARTVPGAELPDDNNNISSVHRQRVHVEWLCDHDINAFRVYTHAAMNTMRVVPLSGIPHALMWGYNNDNPDNLYYGSEPFVFYAPVKVTHIALEDEGNDEQCLILELAPLALQEIVALDFLMAFAHPVTTDFPRVITVATTLSTEDDFIIPDSAFAFNDDNVNWADVKVDDYLVAELSVYRVWSTPHTWVLQYRLQEATRVATNL</sequence>
<dbReference type="Proteomes" id="UP000230002">
    <property type="component" value="Unassembled WGS sequence"/>
</dbReference>
<reference evidence="1 2" key="1">
    <citation type="journal article" date="2015" name="Sci. Rep.">
        <title>Chromosome-level genome map provides insights into diverse defense mechanisms in the medicinal fungus Ganoderma sinense.</title>
        <authorList>
            <person name="Zhu Y."/>
            <person name="Xu J."/>
            <person name="Sun C."/>
            <person name="Zhou S."/>
            <person name="Xu H."/>
            <person name="Nelson D.R."/>
            <person name="Qian J."/>
            <person name="Song J."/>
            <person name="Luo H."/>
            <person name="Xiang L."/>
            <person name="Li Y."/>
            <person name="Xu Z."/>
            <person name="Ji A."/>
            <person name="Wang L."/>
            <person name="Lu S."/>
            <person name="Hayward A."/>
            <person name="Sun W."/>
            <person name="Li X."/>
            <person name="Schwartz D.C."/>
            <person name="Wang Y."/>
            <person name="Chen S."/>
        </authorList>
    </citation>
    <scope>NUCLEOTIDE SEQUENCE [LARGE SCALE GENOMIC DNA]</scope>
    <source>
        <strain evidence="1 2">ZZ0214-1</strain>
    </source>
</reference>
<evidence type="ECO:0000313" key="1">
    <source>
        <dbReference type="EMBL" id="PIL22292.1"/>
    </source>
</evidence>
<accession>A0A2G8RL78</accession>
<protein>
    <submittedName>
        <fullName evidence="1">Uncharacterized protein</fullName>
    </submittedName>
</protein>
<name>A0A2G8RL78_9APHY</name>
<dbReference type="AlphaFoldDB" id="A0A2G8RL78"/>
<dbReference type="OrthoDB" id="2764441at2759"/>
<comment type="caution">
    <text evidence="1">The sequence shown here is derived from an EMBL/GenBank/DDBJ whole genome shotgun (WGS) entry which is preliminary data.</text>
</comment>
<gene>
    <name evidence="1" type="ORF">GSI_14980</name>
</gene>
<organism evidence="1 2">
    <name type="scientific">Ganoderma sinense ZZ0214-1</name>
    <dbReference type="NCBI Taxonomy" id="1077348"/>
    <lineage>
        <taxon>Eukaryota</taxon>
        <taxon>Fungi</taxon>
        <taxon>Dikarya</taxon>
        <taxon>Basidiomycota</taxon>
        <taxon>Agaricomycotina</taxon>
        <taxon>Agaricomycetes</taxon>
        <taxon>Polyporales</taxon>
        <taxon>Polyporaceae</taxon>
        <taxon>Ganoderma</taxon>
    </lineage>
</organism>
<keyword evidence="2" id="KW-1185">Reference proteome</keyword>
<dbReference type="EMBL" id="AYKW01000069">
    <property type="protein sequence ID" value="PIL22292.1"/>
    <property type="molecule type" value="Genomic_DNA"/>
</dbReference>
<proteinExistence type="predicted"/>